<keyword evidence="1" id="KW-0472">Membrane</keyword>
<gene>
    <name evidence="2" type="ORF">MSPICULIGERA_LOCUS16844</name>
</gene>
<reference evidence="2" key="1">
    <citation type="submission" date="2023-06" db="EMBL/GenBank/DDBJ databases">
        <authorList>
            <person name="Delattre M."/>
        </authorList>
    </citation>
    <scope>NUCLEOTIDE SEQUENCE</scope>
    <source>
        <strain evidence="2">AF72</strain>
    </source>
</reference>
<proteinExistence type="predicted"/>
<comment type="caution">
    <text evidence="2">The sequence shown here is derived from an EMBL/GenBank/DDBJ whole genome shotgun (WGS) entry which is preliminary data.</text>
</comment>
<feature type="transmembrane region" description="Helical" evidence="1">
    <location>
        <begin position="23"/>
        <end position="42"/>
    </location>
</feature>
<name>A0AA36G3X6_9BILA</name>
<evidence type="ECO:0000313" key="2">
    <source>
        <dbReference type="EMBL" id="CAJ0578599.1"/>
    </source>
</evidence>
<keyword evidence="1" id="KW-1133">Transmembrane helix</keyword>
<accession>A0AA36G3X6</accession>
<feature type="non-terminal residue" evidence="2">
    <location>
        <position position="1"/>
    </location>
</feature>
<protein>
    <submittedName>
        <fullName evidence="2">Uncharacterized protein</fullName>
    </submittedName>
</protein>
<feature type="transmembrane region" description="Helical" evidence="1">
    <location>
        <begin position="62"/>
        <end position="87"/>
    </location>
</feature>
<keyword evidence="3" id="KW-1185">Reference proteome</keyword>
<evidence type="ECO:0000256" key="1">
    <source>
        <dbReference type="SAM" id="Phobius"/>
    </source>
</evidence>
<evidence type="ECO:0000313" key="3">
    <source>
        <dbReference type="Proteomes" id="UP001177023"/>
    </source>
</evidence>
<organism evidence="2 3">
    <name type="scientific">Mesorhabditis spiculigera</name>
    <dbReference type="NCBI Taxonomy" id="96644"/>
    <lineage>
        <taxon>Eukaryota</taxon>
        <taxon>Metazoa</taxon>
        <taxon>Ecdysozoa</taxon>
        <taxon>Nematoda</taxon>
        <taxon>Chromadorea</taxon>
        <taxon>Rhabditida</taxon>
        <taxon>Rhabditina</taxon>
        <taxon>Rhabditomorpha</taxon>
        <taxon>Rhabditoidea</taxon>
        <taxon>Rhabditidae</taxon>
        <taxon>Mesorhabditinae</taxon>
        <taxon>Mesorhabditis</taxon>
    </lineage>
</organism>
<keyword evidence="1" id="KW-0812">Transmembrane</keyword>
<dbReference type="EMBL" id="CATQJA010002654">
    <property type="protein sequence ID" value="CAJ0578599.1"/>
    <property type="molecule type" value="Genomic_DNA"/>
</dbReference>
<dbReference type="AlphaFoldDB" id="A0AA36G3X6"/>
<sequence>MAEEPINGPTNWTGNGITRKRRIAAPILLLGVLVANICPEGWCSDSTIPSDQVTTPTLLTPIGSASPIVPATSYIAGFLIFGVFLFFMCCGHHVVRCLHFLGSCCSRPRRPLQPIISPNRRTRLRSTGSIGSPECVSSVPGQREWRFLRLGRPPTNPPPDYEHVTKGEELPTYEEARYFVDQFIDVDIKKVASSR</sequence>
<dbReference type="Proteomes" id="UP001177023">
    <property type="component" value="Unassembled WGS sequence"/>
</dbReference>